<name>A0ABY6TRQ9_BIOOC</name>
<comment type="caution">
    <text evidence="1">The sequence shown here is derived from an EMBL/GenBank/DDBJ whole genome shotgun (WGS) entry which is preliminary data.</text>
</comment>
<organism evidence="1 2">
    <name type="scientific">Bionectria ochroleuca</name>
    <name type="common">Gliocladium roseum</name>
    <dbReference type="NCBI Taxonomy" id="29856"/>
    <lineage>
        <taxon>Eukaryota</taxon>
        <taxon>Fungi</taxon>
        <taxon>Dikarya</taxon>
        <taxon>Ascomycota</taxon>
        <taxon>Pezizomycotina</taxon>
        <taxon>Sordariomycetes</taxon>
        <taxon>Hypocreomycetidae</taxon>
        <taxon>Hypocreales</taxon>
        <taxon>Bionectriaceae</taxon>
        <taxon>Clonostachys</taxon>
    </lineage>
</organism>
<protein>
    <submittedName>
        <fullName evidence="1">Uncharacterized protein</fullName>
    </submittedName>
</protein>
<reference evidence="1 2" key="1">
    <citation type="submission" date="2019-06" db="EMBL/GenBank/DDBJ databases">
        <authorList>
            <person name="Broberg M."/>
        </authorList>
    </citation>
    <scope>NUCLEOTIDE SEQUENCE [LARGE SCALE GENOMIC DNA]</scope>
</reference>
<proteinExistence type="predicted"/>
<dbReference type="Gene3D" id="3.40.50.720">
    <property type="entry name" value="NAD(P)-binding Rossmann-like Domain"/>
    <property type="match status" value="1"/>
</dbReference>
<gene>
    <name evidence="1" type="ORF">CLO192961_LOCUS48754</name>
</gene>
<evidence type="ECO:0000313" key="1">
    <source>
        <dbReference type="EMBL" id="VUC21308.1"/>
    </source>
</evidence>
<sequence>MAAAWGEVADVTTVAGTVIQTAFDPASATGGLRLVHDGIPWGQFCSVLRGMGYQLEGLATAEWLQAVRKDADADKESHVLWPAMHILEAFSSVDLELENT</sequence>
<keyword evidence="2" id="KW-1185">Reference proteome</keyword>
<evidence type="ECO:0000313" key="2">
    <source>
        <dbReference type="Proteomes" id="UP000766486"/>
    </source>
</evidence>
<dbReference type="Proteomes" id="UP000766486">
    <property type="component" value="Unassembled WGS sequence"/>
</dbReference>
<accession>A0ABY6TRQ9</accession>
<dbReference type="EMBL" id="CABFNS010000368">
    <property type="protein sequence ID" value="VUC21308.1"/>
    <property type="molecule type" value="Genomic_DNA"/>
</dbReference>